<dbReference type="AlphaFoldDB" id="A0A2R5EK29"/>
<accession>A0A2R5EK29</accession>
<proteinExistence type="predicted"/>
<dbReference type="EMBL" id="BDQX01000036">
    <property type="protein sequence ID" value="GBG05979.1"/>
    <property type="molecule type" value="Genomic_DNA"/>
</dbReference>
<evidence type="ECO:0000313" key="3">
    <source>
        <dbReference type="Proteomes" id="UP000245202"/>
    </source>
</evidence>
<sequence length="46" mass="5512">MNVPTSVWIVSAIIIIVLSWMTFWVTNKAYSRRWDEIEVDKKDELQ</sequence>
<keyword evidence="1" id="KW-0472">Membrane</keyword>
<evidence type="ECO:0000256" key="1">
    <source>
        <dbReference type="SAM" id="Phobius"/>
    </source>
</evidence>
<keyword evidence="1" id="KW-0812">Transmembrane</keyword>
<comment type="caution">
    <text evidence="2">The sequence shown here is derived from an EMBL/GenBank/DDBJ whole genome shotgun (WGS) entry which is preliminary data.</text>
</comment>
<keyword evidence="3" id="KW-1185">Reference proteome</keyword>
<organism evidence="2 3">
    <name type="scientific">Paenibacillus agaridevorans</name>
    <dbReference type="NCBI Taxonomy" id="171404"/>
    <lineage>
        <taxon>Bacteria</taxon>
        <taxon>Bacillati</taxon>
        <taxon>Bacillota</taxon>
        <taxon>Bacilli</taxon>
        <taxon>Bacillales</taxon>
        <taxon>Paenibacillaceae</taxon>
        <taxon>Paenibacillus</taxon>
    </lineage>
</organism>
<gene>
    <name evidence="2" type="ORF">PAT3040_00468</name>
</gene>
<protein>
    <submittedName>
        <fullName evidence="2">Uncharacterized protein</fullName>
    </submittedName>
</protein>
<dbReference type="RefSeq" id="WP_179215595.1">
    <property type="nucleotide sequence ID" value="NZ_BDQX01000036.1"/>
</dbReference>
<keyword evidence="1" id="KW-1133">Transmembrane helix</keyword>
<reference evidence="2 3" key="1">
    <citation type="submission" date="2017-08" db="EMBL/GenBank/DDBJ databases">
        <title>Substantial Increase in Enzyme Production by Combined Drug-Resistance Mutations in Paenibacillus agaridevorans.</title>
        <authorList>
            <person name="Tanaka Y."/>
            <person name="Funane K."/>
            <person name="Hosaka T."/>
            <person name="Shiwa Y."/>
            <person name="Fujita N."/>
            <person name="Miyazaki T."/>
            <person name="Yoshikawa H."/>
            <person name="Murakami K."/>
            <person name="Kasahara K."/>
            <person name="Inaoka T."/>
            <person name="Hiraga Y."/>
            <person name="Ochi K."/>
        </authorList>
    </citation>
    <scope>NUCLEOTIDE SEQUENCE [LARGE SCALE GENOMIC DNA]</scope>
    <source>
        <strain evidence="2 3">T-3040</strain>
    </source>
</reference>
<name>A0A2R5EK29_9BACL</name>
<evidence type="ECO:0000313" key="2">
    <source>
        <dbReference type="EMBL" id="GBG05979.1"/>
    </source>
</evidence>
<dbReference type="Proteomes" id="UP000245202">
    <property type="component" value="Unassembled WGS sequence"/>
</dbReference>
<feature type="transmembrane region" description="Helical" evidence="1">
    <location>
        <begin position="6"/>
        <end position="25"/>
    </location>
</feature>